<dbReference type="Proteomes" id="UP001239267">
    <property type="component" value="Unassembled WGS sequence"/>
</dbReference>
<evidence type="ECO:0000313" key="2">
    <source>
        <dbReference type="EMBL" id="MDQ0145425.1"/>
    </source>
</evidence>
<dbReference type="EMBL" id="JAUSTB010000003">
    <property type="protein sequence ID" value="MDQ0145425.1"/>
    <property type="molecule type" value="Genomic_DNA"/>
</dbReference>
<evidence type="ECO:0000256" key="1">
    <source>
        <dbReference type="SAM" id="SignalP"/>
    </source>
</evidence>
<feature type="signal peptide" evidence="1">
    <location>
        <begin position="1"/>
        <end position="19"/>
    </location>
</feature>
<keyword evidence="3" id="KW-1185">Reference proteome</keyword>
<dbReference type="PROSITE" id="PS51257">
    <property type="entry name" value="PROKAR_LIPOPROTEIN"/>
    <property type="match status" value="1"/>
</dbReference>
<name>A0AAJ1WF84_9MICC</name>
<gene>
    <name evidence="2" type="ORF">J2T23_001315</name>
</gene>
<comment type="caution">
    <text evidence="2">The sequence shown here is derived from an EMBL/GenBank/DDBJ whole genome shotgun (WGS) entry which is preliminary data.</text>
</comment>
<proteinExistence type="predicted"/>
<feature type="chain" id="PRO_5042534605" description="Hemophore-related protein" evidence="1">
    <location>
        <begin position="20"/>
        <end position="117"/>
    </location>
</feature>
<organism evidence="2 3">
    <name type="scientific">Pseudarthrobacter niigatensis</name>
    <dbReference type="NCBI Taxonomy" id="369935"/>
    <lineage>
        <taxon>Bacteria</taxon>
        <taxon>Bacillati</taxon>
        <taxon>Actinomycetota</taxon>
        <taxon>Actinomycetes</taxon>
        <taxon>Micrococcales</taxon>
        <taxon>Micrococcaceae</taxon>
        <taxon>Pseudarthrobacter</taxon>
    </lineage>
</organism>
<sequence length="117" mass="12245">MKKFATALFAAGLIASATACTATHQLTTAETCERIQAVVSNPANNAGKTGMNNLANQIRPIHAVASDDLKPALGQILAYTDEQAKENPDKDKLADLQSGYQEAGTTYSKFCGQGGAQ</sequence>
<evidence type="ECO:0000313" key="3">
    <source>
        <dbReference type="Proteomes" id="UP001239267"/>
    </source>
</evidence>
<protein>
    <recommendedName>
        <fullName evidence="4">Hemophore-related protein</fullName>
    </recommendedName>
</protein>
<evidence type="ECO:0008006" key="4">
    <source>
        <dbReference type="Google" id="ProtNLM"/>
    </source>
</evidence>
<keyword evidence="1" id="KW-0732">Signal</keyword>
<reference evidence="2 3" key="1">
    <citation type="submission" date="2023-07" db="EMBL/GenBank/DDBJ databases">
        <title>Sorghum-associated microbial communities from plants grown in Nebraska, USA.</title>
        <authorList>
            <person name="Schachtman D."/>
        </authorList>
    </citation>
    <scope>NUCLEOTIDE SEQUENCE [LARGE SCALE GENOMIC DNA]</scope>
    <source>
        <strain evidence="2 3">DS1001</strain>
    </source>
</reference>
<dbReference type="RefSeq" id="WP_141159211.1">
    <property type="nucleotide sequence ID" value="NZ_JAUSTB010000003.1"/>
</dbReference>
<dbReference type="AlphaFoldDB" id="A0AAJ1WF84"/>
<accession>A0AAJ1WF84</accession>